<dbReference type="AlphaFoldDB" id="A0A1I1EAB0"/>
<proteinExistence type="predicted"/>
<organism evidence="1 2">
    <name type="scientific">Marinospirillum celere</name>
    <dbReference type="NCBI Taxonomy" id="1122252"/>
    <lineage>
        <taxon>Bacteria</taxon>
        <taxon>Pseudomonadati</taxon>
        <taxon>Pseudomonadota</taxon>
        <taxon>Gammaproteobacteria</taxon>
        <taxon>Oceanospirillales</taxon>
        <taxon>Oceanospirillaceae</taxon>
        <taxon>Marinospirillum</taxon>
    </lineage>
</organism>
<dbReference type="RefSeq" id="WP_091958560.1">
    <property type="nucleotide sequence ID" value="NZ_FOLH01000001.1"/>
</dbReference>
<evidence type="ECO:0000313" key="1">
    <source>
        <dbReference type="EMBL" id="SFB84041.1"/>
    </source>
</evidence>
<dbReference type="Gene3D" id="3.40.50.300">
    <property type="entry name" value="P-loop containing nucleotide triphosphate hydrolases"/>
    <property type="match status" value="1"/>
</dbReference>
<evidence type="ECO:0008006" key="3">
    <source>
        <dbReference type="Google" id="ProtNLM"/>
    </source>
</evidence>
<dbReference type="SUPFAM" id="SSF52540">
    <property type="entry name" value="P-loop containing nucleoside triphosphate hydrolases"/>
    <property type="match status" value="1"/>
</dbReference>
<name>A0A1I1EAB0_9GAMM</name>
<keyword evidence="2" id="KW-1185">Reference proteome</keyword>
<dbReference type="STRING" id="1122252.SAMN05660443_0472"/>
<reference evidence="1 2" key="1">
    <citation type="submission" date="2016-10" db="EMBL/GenBank/DDBJ databases">
        <authorList>
            <person name="de Groot N.N."/>
        </authorList>
    </citation>
    <scope>NUCLEOTIDE SEQUENCE [LARGE SCALE GENOMIC DNA]</scope>
    <source>
        <strain evidence="1 2">DSM 18438</strain>
    </source>
</reference>
<dbReference type="Proteomes" id="UP000199058">
    <property type="component" value="Unassembled WGS sequence"/>
</dbReference>
<gene>
    <name evidence="1" type="ORF">SAMN05660443_0472</name>
</gene>
<dbReference type="InterPro" id="IPR027417">
    <property type="entry name" value="P-loop_NTPase"/>
</dbReference>
<accession>A0A1I1EAB0</accession>
<protein>
    <recommendedName>
        <fullName evidence="3">AAA domain-containing protein</fullName>
    </recommendedName>
</protein>
<sequence>MSDQRFKIGKGSIRRYRVLIKLGLYSLVSDRIIKRLSVYASDKPLYHKKIYIAGTPRVGKTFLSNVLHECLGLNFVSTDHLRLIYYDNKEKYFFKKYSLFHDLLYRNSKLPLGLAFEGFDIWIFLKKMYFSNALDTLPDDSIFFVLGINPEKKDEKLNQLI</sequence>
<dbReference type="EMBL" id="FOLH01000001">
    <property type="protein sequence ID" value="SFB84041.1"/>
    <property type="molecule type" value="Genomic_DNA"/>
</dbReference>
<evidence type="ECO:0000313" key="2">
    <source>
        <dbReference type="Proteomes" id="UP000199058"/>
    </source>
</evidence>